<keyword evidence="4" id="KW-0378">Hydrolase</keyword>
<dbReference type="OrthoDB" id="9771229at2"/>
<dbReference type="Proteomes" id="UP000092611">
    <property type="component" value="Unassembled WGS sequence"/>
</dbReference>
<dbReference type="Pfam" id="PF08340">
    <property type="entry name" value="YicC-like_C"/>
    <property type="match status" value="1"/>
</dbReference>
<evidence type="ECO:0000256" key="1">
    <source>
        <dbReference type="ARBA" id="ARBA00001968"/>
    </source>
</evidence>
<evidence type="ECO:0000259" key="7">
    <source>
        <dbReference type="Pfam" id="PF08340"/>
    </source>
</evidence>
<comment type="caution">
    <text evidence="8">The sequence shown here is derived from an EMBL/GenBank/DDBJ whole genome shotgun (WGS) entry which is preliminary data.</text>
</comment>
<keyword evidence="3" id="KW-0255">Endonuclease</keyword>
<feature type="domain" description="Endoribonuclease YicC-like C-terminal" evidence="7">
    <location>
        <begin position="171"/>
        <end position="287"/>
    </location>
</feature>
<accession>A0A1B8PEM8</accession>
<proteinExistence type="inferred from homology"/>
<comment type="cofactor">
    <cofactor evidence="1">
        <name>a divalent metal cation</name>
        <dbReference type="ChEBI" id="CHEBI:60240"/>
    </cofactor>
</comment>
<dbReference type="PANTHER" id="PTHR30636:SF3">
    <property type="entry name" value="UPF0701 PROTEIN YICC"/>
    <property type="match status" value="1"/>
</dbReference>
<dbReference type="InterPro" id="IPR005229">
    <property type="entry name" value="YicC/YloC-like"/>
</dbReference>
<dbReference type="Pfam" id="PF03755">
    <property type="entry name" value="YicC-like_N"/>
    <property type="match status" value="1"/>
</dbReference>
<evidence type="ECO:0000259" key="6">
    <source>
        <dbReference type="Pfam" id="PF03755"/>
    </source>
</evidence>
<dbReference type="AlphaFoldDB" id="A0A1B8PEM8"/>
<evidence type="ECO:0000256" key="3">
    <source>
        <dbReference type="ARBA" id="ARBA00022759"/>
    </source>
</evidence>
<evidence type="ECO:0000256" key="2">
    <source>
        <dbReference type="ARBA" id="ARBA00022722"/>
    </source>
</evidence>
<organism evidence="8 9">
    <name type="scientific">Haemophilus haemolyticus</name>
    <dbReference type="NCBI Taxonomy" id="726"/>
    <lineage>
        <taxon>Bacteria</taxon>
        <taxon>Pseudomonadati</taxon>
        <taxon>Pseudomonadota</taxon>
        <taxon>Gammaproteobacteria</taxon>
        <taxon>Pasteurellales</taxon>
        <taxon>Pasteurellaceae</taxon>
        <taxon>Haemophilus</taxon>
    </lineage>
</organism>
<dbReference type="GO" id="GO:0016787">
    <property type="term" value="F:hydrolase activity"/>
    <property type="evidence" value="ECO:0007669"/>
    <property type="project" value="UniProtKB-KW"/>
</dbReference>
<evidence type="ECO:0000256" key="4">
    <source>
        <dbReference type="ARBA" id="ARBA00022801"/>
    </source>
</evidence>
<dbReference type="InterPro" id="IPR013551">
    <property type="entry name" value="YicC-like_C"/>
</dbReference>
<feature type="domain" description="Endoribonuclease YicC-like N-terminal" evidence="6">
    <location>
        <begin position="2"/>
        <end position="153"/>
    </location>
</feature>
<gene>
    <name evidence="8" type="ORF">A9Z62_01710</name>
</gene>
<evidence type="ECO:0000313" key="8">
    <source>
        <dbReference type="EMBL" id="OBX46487.1"/>
    </source>
</evidence>
<dbReference type="NCBIfam" id="TIGR00255">
    <property type="entry name" value="YicC/YloC family endoribonuclease"/>
    <property type="match status" value="1"/>
</dbReference>
<comment type="similarity">
    <text evidence="5">Belongs to the YicC/YloC family.</text>
</comment>
<keyword evidence="2" id="KW-0540">Nuclease</keyword>
<reference evidence="8 9" key="1">
    <citation type="submission" date="2016-06" db="EMBL/GenBank/DDBJ databases">
        <title>Draft genome of Haemophilus haemolyticus CCUG 24149.</title>
        <authorList>
            <person name="Engstrom-Jakobsson H."/>
            <person name="Salva-Serra F."/>
            <person name="Thorell K."/>
            <person name="Gonzales-Siles L."/>
            <person name="Karlsson R."/>
            <person name="Boulund F."/>
            <person name="Engstrand L."/>
            <person name="Kristiansson E."/>
            <person name="Moore E."/>
        </authorList>
    </citation>
    <scope>NUCLEOTIDE SEQUENCE [LARGE SCALE GENOMIC DNA]</scope>
    <source>
        <strain evidence="8 9">CCUG 24149</strain>
    </source>
</reference>
<dbReference type="InterPro" id="IPR013527">
    <property type="entry name" value="YicC-like_N"/>
</dbReference>
<dbReference type="EMBL" id="LZDL01000026">
    <property type="protein sequence ID" value="OBX46487.1"/>
    <property type="molecule type" value="Genomic_DNA"/>
</dbReference>
<sequence length="287" mass="33232">MIYSMTAFARLEVKKDWGDAVWEIRSVNQRYLENFFRLPEQFRGLENTLREKLRQSLTRGKIECSLRIETKKQTSAELNLNKELANQVIQSLQWIKAQAGEGEINLTDVLRYPGVVEAQEQDLDAISQDLLTAFDDLLTDFIAMRGREGEKLNDIIQQRLDAIAVEADKVRSQMPTVLQWQRERLLQRFEDAQVNLDPQRVEQEMILLAQRVDVAEELDRLQMHVKETTNILKKGGAVGRKLDFMMQELNRESNTLASKSINADITTSAVELKVLIEQMREQIQNLE</sequence>
<evidence type="ECO:0000313" key="9">
    <source>
        <dbReference type="Proteomes" id="UP000092611"/>
    </source>
</evidence>
<protein>
    <submittedName>
        <fullName evidence="8">YicC family protein</fullName>
    </submittedName>
</protein>
<name>A0A1B8PEM8_HAEHA</name>
<evidence type="ECO:0000256" key="5">
    <source>
        <dbReference type="ARBA" id="ARBA00035648"/>
    </source>
</evidence>
<dbReference type="RefSeq" id="WP_065246389.1">
    <property type="nucleotide sequence ID" value="NZ_LZDL01000026.1"/>
</dbReference>
<dbReference type="GO" id="GO:0004521">
    <property type="term" value="F:RNA endonuclease activity"/>
    <property type="evidence" value="ECO:0007669"/>
    <property type="project" value="InterPro"/>
</dbReference>
<dbReference type="PANTHER" id="PTHR30636">
    <property type="entry name" value="UPF0701 PROTEIN YICC"/>
    <property type="match status" value="1"/>
</dbReference>